<reference evidence="10" key="1">
    <citation type="submission" date="2021-02" db="EMBL/GenBank/DDBJ databases">
        <authorList>
            <person name="Nowell W R."/>
        </authorList>
    </citation>
    <scope>NUCLEOTIDE SEQUENCE</scope>
</reference>
<evidence type="ECO:0000313" key="10">
    <source>
        <dbReference type="EMBL" id="CAF1079063.1"/>
    </source>
</evidence>
<dbReference type="PANTHER" id="PTHR24363:SF0">
    <property type="entry name" value="SERINE_THREONINE KINASE LIKE DOMAIN CONTAINING 1"/>
    <property type="match status" value="1"/>
</dbReference>
<dbReference type="Proteomes" id="UP000663834">
    <property type="component" value="Unassembled WGS sequence"/>
</dbReference>
<proteinExistence type="predicted"/>
<dbReference type="CDD" id="cd00180">
    <property type="entry name" value="PKc"/>
    <property type="match status" value="1"/>
</dbReference>
<feature type="domain" description="Protein kinase" evidence="9">
    <location>
        <begin position="4"/>
        <end position="273"/>
    </location>
</feature>
<dbReference type="Proteomes" id="UP000663855">
    <property type="component" value="Unassembled WGS sequence"/>
</dbReference>
<dbReference type="EMBL" id="CAJNOV010001801">
    <property type="protein sequence ID" value="CAF1079063.1"/>
    <property type="molecule type" value="Genomic_DNA"/>
</dbReference>
<keyword evidence="6" id="KW-0067">ATP-binding</keyword>
<dbReference type="InterPro" id="IPR000719">
    <property type="entry name" value="Prot_kinase_dom"/>
</dbReference>
<dbReference type="PROSITE" id="PS50011">
    <property type="entry name" value="PROTEIN_KINASE_DOM"/>
    <property type="match status" value="1"/>
</dbReference>
<evidence type="ECO:0000313" key="13">
    <source>
        <dbReference type="Proteomes" id="UP000663855"/>
    </source>
</evidence>
<evidence type="ECO:0000256" key="1">
    <source>
        <dbReference type="ARBA" id="ARBA00012513"/>
    </source>
</evidence>
<evidence type="ECO:0000256" key="4">
    <source>
        <dbReference type="ARBA" id="ARBA00022741"/>
    </source>
</evidence>
<dbReference type="Proteomes" id="UP000663824">
    <property type="component" value="Unassembled WGS sequence"/>
</dbReference>
<gene>
    <name evidence="10" type="ORF">CJN711_LOCUS6105</name>
    <name evidence="11" type="ORF">KQP761_LOCUS15071</name>
    <name evidence="12" type="ORF">MBJ925_LOCUS15437</name>
</gene>
<evidence type="ECO:0000256" key="2">
    <source>
        <dbReference type="ARBA" id="ARBA00022527"/>
    </source>
</evidence>
<keyword evidence="4" id="KW-0547">Nucleotide-binding</keyword>
<dbReference type="EC" id="2.7.11.1" evidence="1"/>
<comment type="catalytic activity">
    <reaction evidence="7">
        <text>L-threonyl-[protein] + ATP = O-phospho-L-threonyl-[protein] + ADP + H(+)</text>
        <dbReference type="Rhea" id="RHEA:46608"/>
        <dbReference type="Rhea" id="RHEA-COMP:11060"/>
        <dbReference type="Rhea" id="RHEA-COMP:11605"/>
        <dbReference type="ChEBI" id="CHEBI:15378"/>
        <dbReference type="ChEBI" id="CHEBI:30013"/>
        <dbReference type="ChEBI" id="CHEBI:30616"/>
        <dbReference type="ChEBI" id="CHEBI:61977"/>
        <dbReference type="ChEBI" id="CHEBI:456216"/>
        <dbReference type="EC" id="2.7.11.1"/>
    </reaction>
</comment>
<dbReference type="PANTHER" id="PTHR24363">
    <property type="entry name" value="SERINE/THREONINE PROTEIN KINASE"/>
    <property type="match status" value="1"/>
</dbReference>
<dbReference type="AlphaFoldDB" id="A0A814MHK1"/>
<dbReference type="InterPro" id="IPR011989">
    <property type="entry name" value="ARM-like"/>
</dbReference>
<evidence type="ECO:0000256" key="8">
    <source>
        <dbReference type="ARBA" id="ARBA00048679"/>
    </source>
</evidence>
<organism evidence="10 13">
    <name type="scientific">Rotaria magnacalcarata</name>
    <dbReference type="NCBI Taxonomy" id="392030"/>
    <lineage>
        <taxon>Eukaryota</taxon>
        <taxon>Metazoa</taxon>
        <taxon>Spiralia</taxon>
        <taxon>Gnathifera</taxon>
        <taxon>Rotifera</taxon>
        <taxon>Eurotatoria</taxon>
        <taxon>Bdelloidea</taxon>
        <taxon>Philodinida</taxon>
        <taxon>Philodinidae</taxon>
        <taxon>Rotaria</taxon>
    </lineage>
</organism>
<dbReference type="EMBL" id="CAJNRE010007262">
    <property type="protein sequence ID" value="CAF2063839.1"/>
    <property type="molecule type" value="Genomic_DNA"/>
</dbReference>
<comment type="catalytic activity">
    <reaction evidence="8">
        <text>L-seryl-[protein] + ATP = O-phospho-L-seryl-[protein] + ADP + H(+)</text>
        <dbReference type="Rhea" id="RHEA:17989"/>
        <dbReference type="Rhea" id="RHEA-COMP:9863"/>
        <dbReference type="Rhea" id="RHEA-COMP:11604"/>
        <dbReference type="ChEBI" id="CHEBI:15378"/>
        <dbReference type="ChEBI" id="CHEBI:29999"/>
        <dbReference type="ChEBI" id="CHEBI:30616"/>
        <dbReference type="ChEBI" id="CHEBI:83421"/>
        <dbReference type="ChEBI" id="CHEBI:456216"/>
        <dbReference type="EC" id="2.7.11.1"/>
    </reaction>
</comment>
<evidence type="ECO:0000313" key="11">
    <source>
        <dbReference type="EMBL" id="CAF1509335.1"/>
    </source>
</evidence>
<dbReference type="GO" id="GO:0004674">
    <property type="term" value="F:protein serine/threonine kinase activity"/>
    <property type="evidence" value="ECO:0007669"/>
    <property type="project" value="UniProtKB-KW"/>
</dbReference>
<keyword evidence="2" id="KW-0723">Serine/threonine-protein kinase</keyword>
<keyword evidence="3" id="KW-0808">Transferase</keyword>
<keyword evidence="5" id="KW-0418">Kinase</keyword>
<dbReference type="SUPFAM" id="SSF56112">
    <property type="entry name" value="Protein kinase-like (PK-like)"/>
    <property type="match status" value="1"/>
</dbReference>
<protein>
    <recommendedName>
        <fullName evidence="1">non-specific serine/threonine protein kinase</fullName>
        <ecNumber evidence="1">2.7.11.1</ecNumber>
    </recommendedName>
</protein>
<sequence length="642" mass="74308">MDKYIVDENLGLDALAERIVVRQKDSNKTYLLSKMELMDMAKTAVAYQEYLPLMKLSYENVASYFDIFTSVEHKISATYINLISEYFPMGNLDTYLQSIRNEKQSLDNQLVDTWFAQILDGLMFLWNQHVVHRNLKPDCIYLRGEHNEQNCSLVISDIIPSSVAYDIRMRTRLPRRALSYTAPEILESEKYTSQSDIYSLGCVLLDMITCDTLTDEETLQLRICARHDASTLSQTLQTLQKAHETIPGLIGRMVVPNTEERMKNDDFLHDEYVIECMHNIDSSQMKYPSRSDKKWSRNDLATNEKIEYYLEYLKQHRNAEIRVENAVQLCNQSKSIDLSILTICFQKDLIPIVEHFLSNATIIQATLELLAKIIQSDLILTSQVVSFVTKLMPPYENNEELTKKIGDILIALATQNTKLLTYAQIAANLVRIMTKYENNADISARCCTLIWLMAKDAMTKELRDNQASIFGSFLNILQNHPNNSDLFTKVCFAFLPFIFEKPTVDYLVQFNLVRYFTIGLQTHTNDQQAIKAALAVLSELFKRDERCVMRFICSRSNDGTILESMEILSKIFDHFKNHVDVARGIMTLLQSMSSYDDAINEMISTKMDENLLYEIKRYHSDNEDISRISEHIMTRIRQRNFI</sequence>
<name>A0A814MHK1_9BILA</name>
<dbReference type="SMART" id="SM00220">
    <property type="entry name" value="S_TKc"/>
    <property type="match status" value="1"/>
</dbReference>
<evidence type="ECO:0000256" key="5">
    <source>
        <dbReference type="ARBA" id="ARBA00022777"/>
    </source>
</evidence>
<evidence type="ECO:0000256" key="6">
    <source>
        <dbReference type="ARBA" id="ARBA00022840"/>
    </source>
</evidence>
<evidence type="ECO:0000256" key="3">
    <source>
        <dbReference type="ARBA" id="ARBA00022679"/>
    </source>
</evidence>
<dbReference type="Pfam" id="PF00069">
    <property type="entry name" value="Pkinase"/>
    <property type="match status" value="1"/>
</dbReference>
<dbReference type="EMBL" id="CAJNOW010007259">
    <property type="protein sequence ID" value="CAF1509335.1"/>
    <property type="molecule type" value="Genomic_DNA"/>
</dbReference>
<dbReference type="Gene3D" id="1.10.510.10">
    <property type="entry name" value="Transferase(Phosphotransferase) domain 1"/>
    <property type="match status" value="1"/>
</dbReference>
<evidence type="ECO:0000259" key="9">
    <source>
        <dbReference type="PROSITE" id="PS50011"/>
    </source>
</evidence>
<accession>A0A814MHK1</accession>
<dbReference type="InterPro" id="IPR011009">
    <property type="entry name" value="Kinase-like_dom_sf"/>
</dbReference>
<comment type="caution">
    <text evidence="10">The sequence shown here is derived from an EMBL/GenBank/DDBJ whole genome shotgun (WGS) entry which is preliminary data.</text>
</comment>
<dbReference type="SUPFAM" id="SSF48371">
    <property type="entry name" value="ARM repeat"/>
    <property type="match status" value="1"/>
</dbReference>
<dbReference type="GO" id="GO:0005524">
    <property type="term" value="F:ATP binding"/>
    <property type="evidence" value="ECO:0007669"/>
    <property type="project" value="UniProtKB-KW"/>
</dbReference>
<evidence type="ECO:0000256" key="7">
    <source>
        <dbReference type="ARBA" id="ARBA00047899"/>
    </source>
</evidence>
<dbReference type="InterPro" id="IPR016024">
    <property type="entry name" value="ARM-type_fold"/>
</dbReference>
<dbReference type="Gene3D" id="1.25.10.10">
    <property type="entry name" value="Leucine-rich Repeat Variant"/>
    <property type="match status" value="1"/>
</dbReference>
<evidence type="ECO:0000313" key="12">
    <source>
        <dbReference type="EMBL" id="CAF2063839.1"/>
    </source>
</evidence>
<dbReference type="OrthoDB" id="248923at2759"/>